<evidence type="ECO:0000313" key="1">
    <source>
        <dbReference type="EMBL" id="EEC20151.1"/>
    </source>
</evidence>
<dbReference type="AlphaFoldDB" id="B7QMS9"/>
<proteinExistence type="predicted"/>
<dbReference type="EnsemblMetazoa" id="ISCW015388-RA">
    <property type="protein sequence ID" value="ISCW015388-PA"/>
    <property type="gene ID" value="ISCW015388"/>
</dbReference>
<accession>B7QMS9</accession>
<gene>
    <name evidence="1" type="ORF">IscW_ISCW015388</name>
</gene>
<evidence type="ECO:0000313" key="2">
    <source>
        <dbReference type="EnsemblMetazoa" id="ISCW015388-PA"/>
    </source>
</evidence>
<dbReference type="HOGENOM" id="CLU_3074676_0_0_1"/>
<sequence>CSEKAFRPCASWLAPKLRARNIGLRKPRPRTRGSFVLHRRRRALRWKASGTRA</sequence>
<keyword evidence="3" id="KW-1185">Reference proteome</keyword>
<dbReference type="VEuPathDB" id="VectorBase:ISCI015388"/>
<evidence type="ECO:0000313" key="3">
    <source>
        <dbReference type="Proteomes" id="UP000001555"/>
    </source>
</evidence>
<feature type="non-terminal residue" evidence="1">
    <location>
        <position position="1"/>
    </location>
</feature>
<protein>
    <submittedName>
        <fullName evidence="1 2">Uncharacterized protein</fullName>
    </submittedName>
</protein>
<name>B7QMS9_IXOSC</name>
<dbReference type="VEuPathDB" id="VectorBase:ISCW015388"/>
<dbReference type="EMBL" id="DS972972">
    <property type="protein sequence ID" value="EEC20151.1"/>
    <property type="molecule type" value="Genomic_DNA"/>
</dbReference>
<organism>
    <name type="scientific">Ixodes scapularis</name>
    <name type="common">Black-legged tick</name>
    <name type="synonym">Deer tick</name>
    <dbReference type="NCBI Taxonomy" id="6945"/>
    <lineage>
        <taxon>Eukaryota</taxon>
        <taxon>Metazoa</taxon>
        <taxon>Ecdysozoa</taxon>
        <taxon>Arthropoda</taxon>
        <taxon>Chelicerata</taxon>
        <taxon>Arachnida</taxon>
        <taxon>Acari</taxon>
        <taxon>Parasitiformes</taxon>
        <taxon>Ixodida</taxon>
        <taxon>Ixodoidea</taxon>
        <taxon>Ixodidae</taxon>
        <taxon>Ixodinae</taxon>
        <taxon>Ixodes</taxon>
    </lineage>
</organism>
<reference evidence="1 3" key="1">
    <citation type="submission" date="2008-03" db="EMBL/GenBank/DDBJ databases">
        <title>Annotation of Ixodes scapularis.</title>
        <authorList>
            <consortium name="Ixodes scapularis Genome Project Consortium"/>
            <person name="Caler E."/>
            <person name="Hannick L.I."/>
            <person name="Bidwell S."/>
            <person name="Joardar V."/>
            <person name="Thiagarajan M."/>
            <person name="Amedeo P."/>
            <person name="Galinsky K.J."/>
            <person name="Schobel S."/>
            <person name="Inman J."/>
            <person name="Hostetler J."/>
            <person name="Miller J."/>
            <person name="Hammond M."/>
            <person name="Megy K."/>
            <person name="Lawson D."/>
            <person name="Kodira C."/>
            <person name="Sutton G."/>
            <person name="Meyer J."/>
            <person name="Hill C.A."/>
            <person name="Birren B."/>
            <person name="Nene V."/>
            <person name="Collins F."/>
            <person name="Alarcon-Chaidez F."/>
            <person name="Wikel S."/>
            <person name="Strausberg R."/>
        </authorList>
    </citation>
    <scope>NUCLEOTIDE SEQUENCE [LARGE SCALE GENOMIC DNA]</scope>
    <source>
        <strain evidence="3">Wikel</strain>
        <strain evidence="1">Wikel colony</strain>
    </source>
</reference>
<dbReference type="InParanoid" id="B7QMS9"/>
<reference evidence="2" key="2">
    <citation type="submission" date="2020-05" db="UniProtKB">
        <authorList>
            <consortium name="EnsemblMetazoa"/>
        </authorList>
    </citation>
    <scope>IDENTIFICATION</scope>
    <source>
        <strain evidence="2">wikel</strain>
    </source>
</reference>
<dbReference type="Proteomes" id="UP000001555">
    <property type="component" value="Unassembled WGS sequence"/>
</dbReference>
<dbReference type="PaxDb" id="6945-B7QMS9"/>
<dbReference type="EMBL" id="ABJB010333556">
    <property type="status" value="NOT_ANNOTATED_CDS"/>
    <property type="molecule type" value="Genomic_DNA"/>
</dbReference>
<feature type="non-terminal residue" evidence="1">
    <location>
        <position position="53"/>
    </location>
</feature>